<dbReference type="EMBL" id="BSOP01000005">
    <property type="protein sequence ID" value="GLR49698.1"/>
    <property type="molecule type" value="Genomic_DNA"/>
</dbReference>
<proteinExistence type="predicted"/>
<evidence type="ECO:0000313" key="2">
    <source>
        <dbReference type="Proteomes" id="UP001156702"/>
    </source>
</evidence>
<organism evidence="1 2">
    <name type="scientific">Shinella yambaruensis</name>
    <dbReference type="NCBI Taxonomy" id="415996"/>
    <lineage>
        <taxon>Bacteria</taxon>
        <taxon>Pseudomonadati</taxon>
        <taxon>Pseudomonadota</taxon>
        <taxon>Alphaproteobacteria</taxon>
        <taxon>Hyphomicrobiales</taxon>
        <taxon>Rhizobiaceae</taxon>
        <taxon>Shinella</taxon>
    </lineage>
</organism>
<gene>
    <name evidence="1" type="ORF">GCM10007923_09030</name>
</gene>
<sequence>MPAWVGSEAALFSVLAVMAWSIVLLAMNDPSECGGTFANRDPEGKGILGAGKRKMWWRIVRWNRGRPSSRNEKAGVNPGLS</sequence>
<name>A0ABQ5ZFN8_9HYPH</name>
<reference evidence="2" key="1">
    <citation type="journal article" date="2019" name="Int. J. Syst. Evol. Microbiol.">
        <title>The Global Catalogue of Microorganisms (GCM) 10K type strain sequencing project: providing services to taxonomists for standard genome sequencing and annotation.</title>
        <authorList>
            <consortium name="The Broad Institute Genomics Platform"/>
            <consortium name="The Broad Institute Genome Sequencing Center for Infectious Disease"/>
            <person name="Wu L."/>
            <person name="Ma J."/>
        </authorList>
    </citation>
    <scope>NUCLEOTIDE SEQUENCE [LARGE SCALE GENOMIC DNA]</scope>
    <source>
        <strain evidence="2">NBRC 102122</strain>
    </source>
</reference>
<dbReference type="Proteomes" id="UP001156702">
    <property type="component" value="Unassembled WGS sequence"/>
</dbReference>
<keyword evidence="2" id="KW-1185">Reference proteome</keyword>
<protein>
    <submittedName>
        <fullName evidence="1">Uncharacterized protein</fullName>
    </submittedName>
</protein>
<comment type="caution">
    <text evidence="1">The sequence shown here is derived from an EMBL/GenBank/DDBJ whole genome shotgun (WGS) entry which is preliminary data.</text>
</comment>
<evidence type="ECO:0000313" key="1">
    <source>
        <dbReference type="EMBL" id="GLR49698.1"/>
    </source>
</evidence>
<accession>A0ABQ5ZFN8</accession>